<dbReference type="InterPro" id="IPR052035">
    <property type="entry name" value="ZnF_BED_domain_contain"/>
</dbReference>
<organism evidence="2 3">
    <name type="scientific">Panicum virgatum</name>
    <name type="common">Blackwell switchgrass</name>
    <dbReference type="NCBI Taxonomy" id="38727"/>
    <lineage>
        <taxon>Eukaryota</taxon>
        <taxon>Viridiplantae</taxon>
        <taxon>Streptophyta</taxon>
        <taxon>Embryophyta</taxon>
        <taxon>Tracheophyta</taxon>
        <taxon>Spermatophyta</taxon>
        <taxon>Magnoliopsida</taxon>
        <taxon>Liliopsida</taxon>
        <taxon>Poales</taxon>
        <taxon>Poaceae</taxon>
        <taxon>PACMAD clade</taxon>
        <taxon>Panicoideae</taxon>
        <taxon>Panicodae</taxon>
        <taxon>Paniceae</taxon>
        <taxon>Panicinae</taxon>
        <taxon>Panicum</taxon>
        <taxon>Panicum sect. Hiantes</taxon>
    </lineage>
</organism>
<evidence type="ECO:0000313" key="2">
    <source>
        <dbReference type="EMBL" id="KAG2551947.1"/>
    </source>
</evidence>
<dbReference type="EMBL" id="CM029053">
    <property type="protein sequence ID" value="KAG2551947.1"/>
    <property type="molecule type" value="Genomic_DNA"/>
</dbReference>
<proteinExistence type="predicted"/>
<sequence length="259" mass="29007">MSAPVASSGSQDANASQSVGSRPQSRPCPVANSATATQPSDSTTPASDSAIVGNIDVVEIEDDASTAKKRKLRFEVWKDFDLVSVNGVWKAKCHWCKKHLGGETRNGTTHLKNQLLVCEDRITRKVLTQSTLKLSANPKDGMVTLEKYVFDQDVARKELALMIIVHEYPLSMVDHIGFHKFCATLQPAFKLVPRNTVRNDILDMYQVQKQSMVNYIKKLSSRVAVITDLWTANHQRKSYMAVTAHFLDDDWKLKSFLIK</sequence>
<dbReference type="AlphaFoldDB" id="A0A8T0NQX5"/>
<feature type="region of interest" description="Disordered" evidence="1">
    <location>
        <begin position="1"/>
        <end position="48"/>
    </location>
</feature>
<dbReference type="Proteomes" id="UP000823388">
    <property type="component" value="Chromosome 9K"/>
</dbReference>
<feature type="compositionally biased region" description="Polar residues" evidence="1">
    <location>
        <begin position="1"/>
        <end position="24"/>
    </location>
</feature>
<reference evidence="2" key="1">
    <citation type="submission" date="2020-05" db="EMBL/GenBank/DDBJ databases">
        <title>WGS assembly of Panicum virgatum.</title>
        <authorList>
            <person name="Lovell J.T."/>
            <person name="Jenkins J."/>
            <person name="Shu S."/>
            <person name="Juenger T.E."/>
            <person name="Schmutz J."/>
        </authorList>
    </citation>
    <scope>NUCLEOTIDE SEQUENCE</scope>
    <source>
        <strain evidence="2">AP13</strain>
    </source>
</reference>
<evidence type="ECO:0000313" key="3">
    <source>
        <dbReference type="Proteomes" id="UP000823388"/>
    </source>
</evidence>
<dbReference type="EMBL" id="CM029053">
    <property type="protein sequence ID" value="KAG2551948.1"/>
    <property type="molecule type" value="Genomic_DNA"/>
</dbReference>
<gene>
    <name evidence="2" type="ORF">PVAP13_9KG442200</name>
</gene>
<dbReference type="PANTHER" id="PTHR46481:SF11">
    <property type="entry name" value="ZINC FINGER BED DOMAIN-CONTAINING PROTEIN RICESLEEPER 2-LIKE"/>
    <property type="match status" value="1"/>
</dbReference>
<dbReference type="SMART" id="SM00614">
    <property type="entry name" value="ZnF_BED"/>
    <property type="match status" value="1"/>
</dbReference>
<name>A0A8T0NQX5_PANVG</name>
<evidence type="ECO:0000256" key="1">
    <source>
        <dbReference type="SAM" id="MobiDB-lite"/>
    </source>
</evidence>
<feature type="compositionally biased region" description="Polar residues" evidence="1">
    <location>
        <begin position="32"/>
        <end position="47"/>
    </location>
</feature>
<dbReference type="PANTHER" id="PTHR46481">
    <property type="entry name" value="ZINC FINGER BED DOMAIN-CONTAINING PROTEIN 4"/>
    <property type="match status" value="1"/>
</dbReference>
<keyword evidence="3" id="KW-1185">Reference proteome</keyword>
<protein>
    <submittedName>
        <fullName evidence="2">Uncharacterized protein</fullName>
    </submittedName>
</protein>
<accession>A0A8T0NQX5</accession>
<comment type="caution">
    <text evidence="2">The sequence shown here is derived from an EMBL/GenBank/DDBJ whole genome shotgun (WGS) entry which is preliminary data.</text>
</comment>